<keyword evidence="4" id="KW-1185">Reference proteome</keyword>
<dbReference type="InterPro" id="IPR036317">
    <property type="entry name" value="Cullin_homology_sf"/>
</dbReference>
<dbReference type="InterPro" id="IPR045093">
    <property type="entry name" value="Cullin"/>
</dbReference>
<dbReference type="InterPro" id="IPR036390">
    <property type="entry name" value="WH_DNA-bd_sf"/>
</dbReference>
<dbReference type="EMBL" id="KV784353">
    <property type="protein sequence ID" value="OEU22253.1"/>
    <property type="molecule type" value="Genomic_DNA"/>
</dbReference>
<dbReference type="Pfam" id="PF26557">
    <property type="entry name" value="Cullin_AB"/>
    <property type="match status" value="1"/>
</dbReference>
<proteinExistence type="inferred from homology"/>
<dbReference type="Gene3D" id="1.10.10.10">
    <property type="entry name" value="Winged helix-like DNA-binding domain superfamily/Winged helix DNA-binding domain"/>
    <property type="match status" value="1"/>
</dbReference>
<dbReference type="PROSITE" id="PS50069">
    <property type="entry name" value="CULLIN_2"/>
    <property type="match status" value="1"/>
</dbReference>
<accession>A0A1E7FWT1</accession>
<reference evidence="3 4" key="1">
    <citation type="submission" date="2016-09" db="EMBL/GenBank/DDBJ databases">
        <title>Extensive genetic diversity and differential bi-allelic expression allows diatom success in the polar Southern Ocean.</title>
        <authorList>
            <consortium name="DOE Joint Genome Institute"/>
            <person name="Mock T."/>
            <person name="Otillar R.P."/>
            <person name="Strauss J."/>
            <person name="Dupont C."/>
            <person name="Frickenhaus S."/>
            <person name="Maumus F."/>
            <person name="Mcmullan M."/>
            <person name="Sanges R."/>
            <person name="Schmutz J."/>
            <person name="Toseland A."/>
            <person name="Valas R."/>
            <person name="Veluchamy A."/>
            <person name="Ward B.J."/>
            <person name="Allen A."/>
            <person name="Barry K."/>
            <person name="Falciatore A."/>
            <person name="Ferrante M."/>
            <person name="Fortunato A.E."/>
            <person name="Gloeckner G."/>
            <person name="Gruber A."/>
            <person name="Hipkin R."/>
            <person name="Janech M."/>
            <person name="Kroth P."/>
            <person name="Leese F."/>
            <person name="Lindquist E."/>
            <person name="Lyon B.R."/>
            <person name="Martin J."/>
            <person name="Mayer C."/>
            <person name="Parker M."/>
            <person name="Quesneville H."/>
            <person name="Raymond J."/>
            <person name="Uhlig C."/>
            <person name="Valentin K.U."/>
            <person name="Worden A.Z."/>
            <person name="Armbrust E.V."/>
            <person name="Bowler C."/>
            <person name="Green B."/>
            <person name="Moulton V."/>
            <person name="Van Oosterhout C."/>
            <person name="Grigoriev I."/>
        </authorList>
    </citation>
    <scope>NUCLEOTIDE SEQUENCE [LARGE SCALE GENOMIC DNA]</scope>
    <source>
        <strain evidence="3 4">CCMP1102</strain>
    </source>
</reference>
<dbReference type="Gene3D" id="3.30.230.130">
    <property type="entry name" value="Cullin, Chain C, Domain 2"/>
    <property type="match status" value="1"/>
</dbReference>
<feature type="domain" description="Cullin family profile" evidence="2">
    <location>
        <begin position="1"/>
        <end position="105"/>
    </location>
</feature>
<comment type="similarity">
    <text evidence="1">Belongs to the cullin family.</text>
</comment>
<dbReference type="GO" id="GO:0031625">
    <property type="term" value="F:ubiquitin protein ligase binding"/>
    <property type="evidence" value="ECO:0007669"/>
    <property type="project" value="InterPro"/>
</dbReference>
<dbReference type="OrthoDB" id="27073at2759"/>
<gene>
    <name evidence="3" type="ORF">FRACYDRAFT_267208</name>
</gene>
<dbReference type="InterPro" id="IPR059120">
    <property type="entry name" value="Cullin-like_AB"/>
</dbReference>
<dbReference type="KEGG" id="fcy:FRACYDRAFT_267208"/>
<name>A0A1E7FWT1_9STRA</name>
<dbReference type="InterPro" id="IPR036388">
    <property type="entry name" value="WH-like_DNA-bd_sf"/>
</dbReference>
<protein>
    <recommendedName>
        <fullName evidence="2">Cullin family profile domain-containing protein</fullName>
    </recommendedName>
</protein>
<evidence type="ECO:0000259" key="2">
    <source>
        <dbReference type="PROSITE" id="PS50069"/>
    </source>
</evidence>
<dbReference type="GO" id="GO:0006511">
    <property type="term" value="P:ubiquitin-dependent protein catabolic process"/>
    <property type="evidence" value="ECO:0007669"/>
    <property type="project" value="InterPro"/>
</dbReference>
<dbReference type="InterPro" id="IPR016158">
    <property type="entry name" value="Cullin_homology"/>
</dbReference>
<dbReference type="Pfam" id="PF10557">
    <property type="entry name" value="Cullin_Nedd8"/>
    <property type="match status" value="1"/>
</dbReference>
<dbReference type="InParanoid" id="A0A1E7FWT1"/>
<sequence>MDIQVLTTGYWPVYPLYPNLILPQYLLDPQNKFTDYYKTKYQGRRMTWQYALGHVVVRFKPNDASSGSKYELLVSLCQALVLLQFNDTNELTLQQLMSAVGLEDRGEMERVLLSLSLGKDGTRVLQKRDHDAERKKKIRMNVHNEDKFRVQSNFKSNTRRIRINNILMRETKTEREKTVKAVSRDRLYLIDAVLVRIMKARKTILHQQLIPQVMEQVKVPAQPADIKKRIESLIEREYFERDATDRNRYNYLA</sequence>
<dbReference type="AlphaFoldDB" id="A0A1E7FWT1"/>
<evidence type="ECO:0000313" key="4">
    <source>
        <dbReference type="Proteomes" id="UP000095751"/>
    </source>
</evidence>
<dbReference type="SUPFAM" id="SSF46785">
    <property type="entry name" value="Winged helix' DNA-binding domain"/>
    <property type="match status" value="1"/>
</dbReference>
<organism evidence="3 4">
    <name type="scientific">Fragilariopsis cylindrus CCMP1102</name>
    <dbReference type="NCBI Taxonomy" id="635003"/>
    <lineage>
        <taxon>Eukaryota</taxon>
        <taxon>Sar</taxon>
        <taxon>Stramenopiles</taxon>
        <taxon>Ochrophyta</taxon>
        <taxon>Bacillariophyta</taxon>
        <taxon>Bacillariophyceae</taxon>
        <taxon>Bacillariophycidae</taxon>
        <taxon>Bacillariales</taxon>
        <taxon>Bacillariaceae</taxon>
        <taxon>Fragilariopsis</taxon>
    </lineage>
</organism>
<dbReference type="PANTHER" id="PTHR11932">
    <property type="entry name" value="CULLIN"/>
    <property type="match status" value="1"/>
</dbReference>
<evidence type="ECO:0000256" key="1">
    <source>
        <dbReference type="PROSITE-ProRule" id="PRU00330"/>
    </source>
</evidence>
<evidence type="ECO:0000313" key="3">
    <source>
        <dbReference type="EMBL" id="OEU22253.1"/>
    </source>
</evidence>
<dbReference type="SUPFAM" id="SSF75632">
    <property type="entry name" value="Cullin homology domain"/>
    <property type="match status" value="1"/>
</dbReference>
<dbReference type="SMART" id="SM00884">
    <property type="entry name" value="Cullin_Nedd8"/>
    <property type="match status" value="1"/>
</dbReference>
<dbReference type="FunFam" id="1.10.10.10:FF:000050">
    <property type="entry name" value="Cullin 4B"/>
    <property type="match status" value="1"/>
</dbReference>
<dbReference type="Proteomes" id="UP000095751">
    <property type="component" value="Unassembled WGS sequence"/>
</dbReference>
<dbReference type="InterPro" id="IPR019559">
    <property type="entry name" value="Cullin_neddylation_domain"/>
</dbReference>